<feature type="transmembrane region" description="Helical" evidence="7">
    <location>
        <begin position="150"/>
        <end position="171"/>
    </location>
</feature>
<dbReference type="AlphaFoldDB" id="A0ABD5YVP2"/>
<keyword evidence="10" id="KW-1185">Reference proteome</keyword>
<evidence type="ECO:0000313" key="8">
    <source>
        <dbReference type="EMBL" id="MFC7197909.1"/>
    </source>
</evidence>
<gene>
    <name evidence="8" type="ORF">ACFQJ9_00015</name>
    <name evidence="9" type="ORF">ACFQJ9_04190</name>
</gene>
<sequence length="236" mass="23507">MAAGGTTAGVLVAAAVLGVTHGFEPDHAAGISALTSDTDGWRHAAFVGGSFAVGHVVVVLAWVALLTLVGRTATAAPAGIDTAGTLLAGSVLVAVALLLAATGTRRLRGLPARPTASGTSGPVSRTLAYAHDHLHAHDHQTRTDYLRTSVVGSLFALSPPVSMLALVSAVLPTSGMDATGLAIVAYAVVLTATMGFVGTGLGGVFSLARGRSRRVHAAVELASSAVVLAFAVSLFA</sequence>
<organism evidence="8 10">
    <name type="scientific">Halospeciosus flavus</name>
    <dbReference type="NCBI Taxonomy" id="3032283"/>
    <lineage>
        <taxon>Archaea</taxon>
        <taxon>Methanobacteriati</taxon>
        <taxon>Methanobacteriota</taxon>
        <taxon>Stenosarchaea group</taxon>
        <taxon>Halobacteria</taxon>
        <taxon>Halobacteriales</taxon>
        <taxon>Halobacteriaceae</taxon>
        <taxon>Halospeciosus</taxon>
    </lineage>
</organism>
<keyword evidence="3" id="KW-0533">Nickel</keyword>
<protein>
    <recommendedName>
        <fullName evidence="7">Nickel/cobalt efflux system</fullName>
    </recommendedName>
</protein>
<dbReference type="Proteomes" id="UP001596447">
    <property type="component" value="Unassembled WGS sequence"/>
</dbReference>
<dbReference type="RefSeq" id="WP_279528585.1">
    <property type="nucleotide sequence ID" value="NZ_CP122312.1"/>
</dbReference>
<proteinExistence type="inferred from homology"/>
<evidence type="ECO:0000256" key="2">
    <source>
        <dbReference type="ARBA" id="ARBA00022448"/>
    </source>
</evidence>
<comment type="similarity">
    <text evidence="7">Belongs to the NiCoT transporter (TC 2.A.52) family.</text>
</comment>
<accession>A0ABD5YVP2</accession>
<reference evidence="8" key="1">
    <citation type="journal article" date="2014" name="Int. J. Syst. Evol. Microbiol.">
        <title>Complete genome sequence of Corynebacterium casei LMG S-19264T (=DSM 44701T), isolated from a smear-ripened cheese.</title>
        <authorList>
            <consortium name="US DOE Joint Genome Institute (JGI-PGF)"/>
            <person name="Walter F."/>
            <person name="Albersmeier A."/>
            <person name="Kalinowski J."/>
            <person name="Ruckert C."/>
        </authorList>
    </citation>
    <scope>NUCLEOTIDE SEQUENCE [LARGE SCALE GENOMIC DNA]</scope>
    <source>
        <strain evidence="8">NBRC 114356</strain>
    </source>
</reference>
<keyword evidence="5 7" id="KW-1133">Transmembrane helix</keyword>
<keyword evidence="4 7" id="KW-0812">Transmembrane</keyword>
<evidence type="ECO:0000256" key="3">
    <source>
        <dbReference type="ARBA" id="ARBA00022596"/>
    </source>
</evidence>
<name>A0ABD5YVP2_9EURY</name>
<reference evidence="8" key="3">
    <citation type="submission" date="2024-09" db="EMBL/GenBank/DDBJ databases">
        <authorList>
            <person name="Sun Q."/>
        </authorList>
    </citation>
    <scope>NUCLEOTIDE SEQUENCE</scope>
    <source>
        <strain evidence="8">NBRC 114356</strain>
    </source>
</reference>
<keyword evidence="2 7" id="KW-0813">Transport</keyword>
<dbReference type="EMBL" id="JBHTAR010000001">
    <property type="protein sequence ID" value="MFC7197909.1"/>
    <property type="molecule type" value="Genomic_DNA"/>
</dbReference>
<evidence type="ECO:0000256" key="6">
    <source>
        <dbReference type="ARBA" id="ARBA00023136"/>
    </source>
</evidence>
<feature type="transmembrane region" description="Helical" evidence="7">
    <location>
        <begin position="217"/>
        <end position="235"/>
    </location>
</feature>
<evidence type="ECO:0000256" key="1">
    <source>
        <dbReference type="ARBA" id="ARBA00004127"/>
    </source>
</evidence>
<evidence type="ECO:0000256" key="4">
    <source>
        <dbReference type="ARBA" id="ARBA00022692"/>
    </source>
</evidence>
<dbReference type="Pfam" id="PF03824">
    <property type="entry name" value="NicO"/>
    <property type="match status" value="1"/>
</dbReference>
<feature type="transmembrane region" description="Helical" evidence="7">
    <location>
        <begin position="44"/>
        <end position="65"/>
    </location>
</feature>
<evidence type="ECO:0000313" key="10">
    <source>
        <dbReference type="Proteomes" id="UP001596447"/>
    </source>
</evidence>
<evidence type="ECO:0000256" key="5">
    <source>
        <dbReference type="ARBA" id="ARBA00022989"/>
    </source>
</evidence>
<evidence type="ECO:0000256" key="7">
    <source>
        <dbReference type="RuleBase" id="RU362101"/>
    </source>
</evidence>
<comment type="subcellular location">
    <subcellularLocation>
        <location evidence="7">Cell membrane</location>
        <topology evidence="7">Multi-pass membrane protein</topology>
    </subcellularLocation>
    <subcellularLocation>
        <location evidence="1">Endomembrane system</location>
        <topology evidence="1">Multi-pass membrane protein</topology>
    </subcellularLocation>
</comment>
<dbReference type="GO" id="GO:0012505">
    <property type="term" value="C:endomembrane system"/>
    <property type="evidence" value="ECO:0007669"/>
    <property type="project" value="UniProtKB-SubCell"/>
</dbReference>
<keyword evidence="6 7" id="KW-0472">Membrane</keyword>
<dbReference type="GO" id="GO:0005886">
    <property type="term" value="C:plasma membrane"/>
    <property type="evidence" value="ECO:0007669"/>
    <property type="project" value="UniProtKB-SubCell"/>
</dbReference>
<evidence type="ECO:0000313" key="9">
    <source>
        <dbReference type="EMBL" id="MFC7198627.1"/>
    </source>
</evidence>
<dbReference type="EMBL" id="JBHTAR010000011">
    <property type="protein sequence ID" value="MFC7198627.1"/>
    <property type="molecule type" value="Genomic_DNA"/>
</dbReference>
<dbReference type="GO" id="GO:0015099">
    <property type="term" value="F:nickel cation transmembrane transporter activity"/>
    <property type="evidence" value="ECO:0007669"/>
    <property type="project" value="UniProtKB-UniRule"/>
</dbReference>
<reference evidence="10" key="2">
    <citation type="journal article" date="2019" name="Int. J. Syst. Evol. Microbiol.">
        <title>The Global Catalogue of Microorganisms (GCM) 10K type strain sequencing project: providing services to taxonomists for standard genome sequencing and annotation.</title>
        <authorList>
            <consortium name="The Broad Institute Genomics Platform"/>
            <consortium name="The Broad Institute Genome Sequencing Center for Infectious Disease"/>
            <person name="Wu L."/>
            <person name="Ma J."/>
        </authorList>
    </citation>
    <scope>NUCLEOTIDE SEQUENCE [LARGE SCALE GENOMIC DNA]</scope>
    <source>
        <strain evidence="10">XZGYJ-43</strain>
    </source>
</reference>
<feature type="transmembrane region" description="Helical" evidence="7">
    <location>
        <begin position="183"/>
        <end position="205"/>
    </location>
</feature>
<comment type="caution">
    <text evidence="8">The sequence shown here is derived from an EMBL/GenBank/DDBJ whole genome shotgun (WGS) entry which is preliminary data.</text>
</comment>
<dbReference type="InterPro" id="IPR011541">
    <property type="entry name" value="Ni/Co_transpt_high_affinity"/>
</dbReference>
<feature type="transmembrane region" description="Helical" evidence="7">
    <location>
        <begin position="85"/>
        <end position="103"/>
    </location>
</feature>